<dbReference type="PROSITE" id="PS01011">
    <property type="entry name" value="FOLYLPOLYGLU_SYNT_1"/>
    <property type="match status" value="1"/>
</dbReference>
<dbReference type="GO" id="GO:0008360">
    <property type="term" value="P:regulation of cell shape"/>
    <property type="evidence" value="ECO:0007669"/>
    <property type="project" value="UniProtKB-KW"/>
</dbReference>
<dbReference type="GO" id="GO:0008764">
    <property type="term" value="F:UDP-N-acetylmuramoylalanine-D-glutamate ligase activity"/>
    <property type="evidence" value="ECO:0007669"/>
    <property type="project" value="UniProtKB-UniRule"/>
</dbReference>
<reference evidence="13" key="1">
    <citation type="submission" date="2020-02" db="EMBL/GenBank/DDBJ databases">
        <authorList>
            <person name="Meier V. D."/>
        </authorList>
    </citation>
    <scope>NUCLEOTIDE SEQUENCE</scope>
    <source>
        <strain evidence="13">AVDCRST_MAG11</strain>
    </source>
</reference>
<proteinExistence type="inferred from homology"/>
<comment type="catalytic activity">
    <reaction evidence="9 10">
        <text>UDP-N-acetyl-alpha-D-muramoyl-L-alanine + D-glutamate + ATP = UDP-N-acetyl-alpha-D-muramoyl-L-alanyl-D-glutamate + ADP + phosphate + H(+)</text>
        <dbReference type="Rhea" id="RHEA:16429"/>
        <dbReference type="ChEBI" id="CHEBI:15378"/>
        <dbReference type="ChEBI" id="CHEBI:29986"/>
        <dbReference type="ChEBI" id="CHEBI:30616"/>
        <dbReference type="ChEBI" id="CHEBI:43474"/>
        <dbReference type="ChEBI" id="CHEBI:83898"/>
        <dbReference type="ChEBI" id="CHEBI:83900"/>
        <dbReference type="ChEBI" id="CHEBI:456216"/>
        <dbReference type="EC" id="6.3.2.9"/>
    </reaction>
</comment>
<dbReference type="InterPro" id="IPR005762">
    <property type="entry name" value="MurD"/>
</dbReference>
<evidence type="ECO:0000256" key="9">
    <source>
        <dbReference type="HAMAP-Rule" id="MF_00639"/>
    </source>
</evidence>
<feature type="domain" description="Mur ligase central" evidence="12">
    <location>
        <begin position="120"/>
        <end position="300"/>
    </location>
</feature>
<evidence type="ECO:0000313" key="13">
    <source>
        <dbReference type="EMBL" id="CAA9308532.1"/>
    </source>
</evidence>
<keyword evidence="4 9" id="KW-0436">Ligase</keyword>
<dbReference type="Pfam" id="PF21799">
    <property type="entry name" value="MurD-like_N"/>
    <property type="match status" value="1"/>
</dbReference>
<evidence type="ECO:0000256" key="3">
    <source>
        <dbReference type="ARBA" id="ARBA00022490"/>
    </source>
</evidence>
<dbReference type="InterPro" id="IPR036615">
    <property type="entry name" value="Mur_ligase_C_dom_sf"/>
</dbReference>
<dbReference type="GO" id="GO:0051301">
    <property type="term" value="P:cell division"/>
    <property type="evidence" value="ECO:0007669"/>
    <property type="project" value="UniProtKB-KW"/>
</dbReference>
<dbReference type="Gene3D" id="3.40.50.720">
    <property type="entry name" value="NAD(P)-binding Rossmann-like Domain"/>
    <property type="match status" value="1"/>
</dbReference>
<dbReference type="EC" id="6.3.2.9" evidence="9 10"/>
<evidence type="ECO:0000256" key="10">
    <source>
        <dbReference type="RuleBase" id="RU003664"/>
    </source>
</evidence>
<feature type="binding site" evidence="9">
    <location>
        <begin position="122"/>
        <end position="128"/>
    </location>
    <ligand>
        <name>ATP</name>
        <dbReference type="ChEBI" id="CHEBI:30616"/>
    </ligand>
</feature>
<dbReference type="Pfam" id="PF02875">
    <property type="entry name" value="Mur_ligase_C"/>
    <property type="match status" value="1"/>
</dbReference>
<keyword evidence="9 10" id="KW-0961">Cell wall biogenesis/degradation</keyword>
<evidence type="ECO:0000256" key="7">
    <source>
        <dbReference type="ARBA" id="ARBA00022840"/>
    </source>
</evidence>
<dbReference type="GO" id="GO:0005524">
    <property type="term" value="F:ATP binding"/>
    <property type="evidence" value="ECO:0007669"/>
    <property type="project" value="UniProtKB-UniRule"/>
</dbReference>
<keyword evidence="5 9" id="KW-0132">Cell division</keyword>
<keyword evidence="9 10" id="KW-0133">Cell shape</keyword>
<dbReference type="InterPro" id="IPR004101">
    <property type="entry name" value="Mur_ligase_C"/>
</dbReference>
<dbReference type="UniPathway" id="UPA00219"/>
<dbReference type="InterPro" id="IPR036565">
    <property type="entry name" value="Mur-like_cat_sf"/>
</dbReference>
<organism evidence="13">
    <name type="scientific">uncultured Gemmatimonadaceae bacterium</name>
    <dbReference type="NCBI Taxonomy" id="246130"/>
    <lineage>
        <taxon>Bacteria</taxon>
        <taxon>Pseudomonadati</taxon>
        <taxon>Gemmatimonadota</taxon>
        <taxon>Gemmatimonadia</taxon>
        <taxon>Gemmatimonadales</taxon>
        <taxon>Gemmatimonadaceae</taxon>
        <taxon>environmental samples</taxon>
    </lineage>
</organism>
<dbReference type="GO" id="GO:0009252">
    <property type="term" value="P:peptidoglycan biosynthetic process"/>
    <property type="evidence" value="ECO:0007669"/>
    <property type="project" value="UniProtKB-UniRule"/>
</dbReference>
<dbReference type="GO" id="GO:0004326">
    <property type="term" value="F:tetrahydrofolylpolyglutamate synthase activity"/>
    <property type="evidence" value="ECO:0007669"/>
    <property type="project" value="InterPro"/>
</dbReference>
<evidence type="ECO:0000256" key="1">
    <source>
        <dbReference type="ARBA" id="ARBA00004496"/>
    </source>
</evidence>
<evidence type="ECO:0000259" key="12">
    <source>
        <dbReference type="Pfam" id="PF08245"/>
    </source>
</evidence>
<comment type="subcellular location">
    <subcellularLocation>
        <location evidence="1 9 10">Cytoplasm</location>
    </subcellularLocation>
</comment>
<dbReference type="Gene3D" id="3.90.190.20">
    <property type="entry name" value="Mur ligase, C-terminal domain"/>
    <property type="match status" value="1"/>
</dbReference>
<dbReference type="Gene3D" id="3.40.1190.10">
    <property type="entry name" value="Mur-like, catalytic domain"/>
    <property type="match status" value="1"/>
</dbReference>
<dbReference type="InterPro" id="IPR013221">
    <property type="entry name" value="Mur_ligase_cen"/>
</dbReference>
<feature type="domain" description="Mur ligase C-terminal" evidence="11">
    <location>
        <begin position="329"/>
        <end position="442"/>
    </location>
</feature>
<keyword evidence="3 9" id="KW-0963">Cytoplasm</keyword>
<dbReference type="PANTHER" id="PTHR43692:SF1">
    <property type="entry name" value="UDP-N-ACETYLMURAMOYLALANINE--D-GLUTAMATE LIGASE"/>
    <property type="match status" value="1"/>
</dbReference>
<dbReference type="SUPFAM" id="SSF53623">
    <property type="entry name" value="MurD-like peptide ligases, catalytic domain"/>
    <property type="match status" value="1"/>
</dbReference>
<evidence type="ECO:0000256" key="2">
    <source>
        <dbReference type="ARBA" id="ARBA00004752"/>
    </source>
</evidence>
<dbReference type="EMBL" id="CADCTU010000299">
    <property type="protein sequence ID" value="CAA9308532.1"/>
    <property type="molecule type" value="Genomic_DNA"/>
</dbReference>
<keyword evidence="9 10" id="KW-0573">Peptidoglycan synthesis</keyword>
<dbReference type="NCBIfam" id="TIGR01087">
    <property type="entry name" value="murD"/>
    <property type="match status" value="1"/>
</dbReference>
<comment type="pathway">
    <text evidence="2 9 10">Cell wall biogenesis; peptidoglycan biosynthesis.</text>
</comment>
<accession>A0A6J4KKX4</accession>
<evidence type="ECO:0000256" key="6">
    <source>
        <dbReference type="ARBA" id="ARBA00022741"/>
    </source>
</evidence>
<dbReference type="InterPro" id="IPR018109">
    <property type="entry name" value="Folylpolyglutamate_synth_CS"/>
</dbReference>
<evidence type="ECO:0000256" key="5">
    <source>
        <dbReference type="ARBA" id="ARBA00022618"/>
    </source>
</evidence>
<evidence type="ECO:0000256" key="8">
    <source>
        <dbReference type="ARBA" id="ARBA00023306"/>
    </source>
</evidence>
<dbReference type="PANTHER" id="PTHR43692">
    <property type="entry name" value="UDP-N-ACETYLMURAMOYLALANINE--D-GLUTAMATE LIGASE"/>
    <property type="match status" value="1"/>
</dbReference>
<dbReference type="SUPFAM" id="SSF53244">
    <property type="entry name" value="MurD-like peptide ligases, peptide-binding domain"/>
    <property type="match status" value="1"/>
</dbReference>
<comment type="function">
    <text evidence="9 10">Cell wall formation. Catalyzes the addition of glutamate to the nucleotide precursor UDP-N-acetylmuramoyl-L-alanine (UMA).</text>
</comment>
<dbReference type="GO" id="GO:0071555">
    <property type="term" value="P:cell wall organization"/>
    <property type="evidence" value="ECO:0007669"/>
    <property type="project" value="UniProtKB-KW"/>
</dbReference>
<evidence type="ECO:0000256" key="4">
    <source>
        <dbReference type="ARBA" id="ARBA00022598"/>
    </source>
</evidence>
<dbReference type="AlphaFoldDB" id="A0A6J4KKX4"/>
<keyword evidence="8 9" id="KW-0131">Cell cycle</keyword>
<dbReference type="HAMAP" id="MF_00639">
    <property type="entry name" value="MurD"/>
    <property type="match status" value="1"/>
</dbReference>
<sequence length="472" mass="49170">MNTNVFRGGPSGEIAVIGLGASGRAAAELLARDGHRVYASDAGKGEAALAGARALGLLGVAVDVGYHDLARIAAAALVVASPGVPPTAPPIAAARAAGVRVVGEIEVALHYLPDLRYVAVTGTNGKTTTTALVGHLLRALGHHALEAGNIGLPLADVALMERRPAWVALELSSFQLHDTPSVRPTVGVLTNLSPDHLDRYDSVDAYYADKRRMFDNAHAGSRWVLNGDDPAVCEMARGVPGDARYFAVRQVVDADAGLVTHADADQPATLWLGDAPLLDRDELTLLGDHNVANALAAALAVTVADAAHASADARARIAEGLRTFRALEHRLEVVGEFGGVQWINDSKATNVSSTLVALEGMTRPYVLLLGGRHKGEPYTALAPAFRKHGLRVLAYGESAPLVAADLGGLVAVEQMGSSFPDVIARARAIAPPGAAVLLSPACSSFDMFANYAERGREFRRLAAAGVPHSAGR</sequence>
<keyword evidence="6 9" id="KW-0547">Nucleotide-binding</keyword>
<dbReference type="SUPFAM" id="SSF51984">
    <property type="entry name" value="MurCD N-terminal domain"/>
    <property type="match status" value="1"/>
</dbReference>
<protein>
    <recommendedName>
        <fullName evidence="9 10">UDP-N-acetylmuramoylalanine--D-glutamate ligase</fullName>
        <ecNumber evidence="9 10">6.3.2.9</ecNumber>
    </recommendedName>
    <alternativeName>
        <fullName evidence="9">D-glutamic acid-adding enzyme</fullName>
    </alternativeName>
    <alternativeName>
        <fullName evidence="9">UDP-N-acetylmuramoyl-L-alanyl-D-glutamate synthetase</fullName>
    </alternativeName>
</protein>
<gene>
    <name evidence="9" type="primary">murD</name>
    <name evidence="13" type="ORF">AVDCRST_MAG11-1329</name>
</gene>
<name>A0A6J4KKX4_9BACT</name>
<keyword evidence="7 9" id="KW-0067">ATP-binding</keyword>
<comment type="similarity">
    <text evidence="9">Belongs to the MurCDEF family.</text>
</comment>
<dbReference type="Pfam" id="PF08245">
    <property type="entry name" value="Mur_ligase_M"/>
    <property type="match status" value="1"/>
</dbReference>
<evidence type="ECO:0000259" key="11">
    <source>
        <dbReference type="Pfam" id="PF02875"/>
    </source>
</evidence>
<dbReference type="GO" id="GO:0005737">
    <property type="term" value="C:cytoplasm"/>
    <property type="evidence" value="ECO:0007669"/>
    <property type="project" value="UniProtKB-SubCell"/>
</dbReference>